<keyword evidence="9 11" id="KW-0788">Thiol protease</keyword>
<evidence type="ECO:0000256" key="9">
    <source>
        <dbReference type="ARBA" id="ARBA00022807"/>
    </source>
</evidence>
<keyword evidence="8 11" id="KW-0378">Hydrolase</keyword>
<dbReference type="PANTHER" id="PTHR21646:SF28">
    <property type="entry name" value="UBIQUITIN CARBOXYL-TERMINAL HYDROLASE 15"/>
    <property type="match status" value="1"/>
</dbReference>
<dbReference type="GeneTree" id="ENSGT00940000154932"/>
<feature type="domain" description="DUSP" evidence="13">
    <location>
        <begin position="7"/>
        <end position="118"/>
    </location>
</feature>
<dbReference type="AlphaFoldDB" id="A0A8C6KKC3"/>
<keyword evidence="6 11" id="KW-0645">Protease</keyword>
<reference evidence="14" key="1">
    <citation type="submission" date="2014-08" db="EMBL/GenBank/DDBJ databases">
        <authorList>
            <person name="Senf B."/>
            <person name="Petzold A."/>
            <person name="Downie B.R."/>
            <person name="Koch P."/>
            <person name="Platzer M."/>
        </authorList>
    </citation>
    <scope>NUCLEOTIDE SEQUENCE [LARGE SCALE GENOMIC DNA]</scope>
    <source>
        <strain evidence="14">GRZ</strain>
    </source>
</reference>
<dbReference type="FunFam" id="3.10.20.90:FF:000020">
    <property type="entry name" value="ubiquitin carboxyl-terminal hydrolase 15 isoform X2"/>
    <property type="match status" value="1"/>
</dbReference>
<dbReference type="InterPro" id="IPR029346">
    <property type="entry name" value="USP_C"/>
</dbReference>
<dbReference type="Gene3D" id="3.30.2230.10">
    <property type="entry name" value="DUSP-like"/>
    <property type="match status" value="1"/>
</dbReference>
<evidence type="ECO:0000259" key="13">
    <source>
        <dbReference type="PROSITE" id="PS51283"/>
    </source>
</evidence>
<dbReference type="InterPro" id="IPR001394">
    <property type="entry name" value="Peptidase_C19_UCH"/>
</dbReference>
<organism evidence="14 15">
    <name type="scientific">Nothobranchius furzeri</name>
    <name type="common">Turquoise killifish</name>
    <dbReference type="NCBI Taxonomy" id="105023"/>
    <lineage>
        <taxon>Eukaryota</taxon>
        <taxon>Metazoa</taxon>
        <taxon>Chordata</taxon>
        <taxon>Craniata</taxon>
        <taxon>Vertebrata</taxon>
        <taxon>Euteleostomi</taxon>
        <taxon>Actinopterygii</taxon>
        <taxon>Neopterygii</taxon>
        <taxon>Teleostei</taxon>
        <taxon>Neoteleostei</taxon>
        <taxon>Acanthomorphata</taxon>
        <taxon>Ovalentaria</taxon>
        <taxon>Atherinomorphae</taxon>
        <taxon>Cyprinodontiformes</taxon>
        <taxon>Nothobranchiidae</taxon>
        <taxon>Nothobranchius</taxon>
    </lineage>
</organism>
<dbReference type="Gene3D" id="3.90.70.10">
    <property type="entry name" value="Cysteine proteinases"/>
    <property type="match status" value="2"/>
</dbReference>
<comment type="subcellular location">
    <subcellularLocation>
        <location evidence="3">Cytoplasm</location>
    </subcellularLocation>
    <subcellularLocation>
        <location evidence="2">Nucleus</location>
    </subcellularLocation>
</comment>
<keyword evidence="7 11" id="KW-0833">Ubl conjugation pathway</keyword>
<dbReference type="PROSITE" id="PS00973">
    <property type="entry name" value="USP_2"/>
    <property type="match status" value="1"/>
</dbReference>
<name>A0A8C6KKC3_NOTFU</name>
<evidence type="ECO:0000256" key="6">
    <source>
        <dbReference type="ARBA" id="ARBA00022670"/>
    </source>
</evidence>
<reference evidence="14" key="2">
    <citation type="submission" date="2025-08" db="UniProtKB">
        <authorList>
            <consortium name="Ensembl"/>
        </authorList>
    </citation>
    <scope>IDENTIFICATION</scope>
</reference>
<proteinExistence type="inferred from homology"/>
<dbReference type="PANTHER" id="PTHR21646">
    <property type="entry name" value="UBIQUITIN CARBOXYL-TERMINAL HYDROLASE"/>
    <property type="match status" value="1"/>
</dbReference>
<dbReference type="GO" id="GO:0005737">
    <property type="term" value="C:cytoplasm"/>
    <property type="evidence" value="ECO:0007669"/>
    <property type="project" value="UniProtKB-SubCell"/>
</dbReference>
<dbReference type="SMART" id="SM00695">
    <property type="entry name" value="DUSP"/>
    <property type="match status" value="1"/>
</dbReference>
<dbReference type="SUPFAM" id="SSF54001">
    <property type="entry name" value="Cysteine proteinases"/>
    <property type="match status" value="1"/>
</dbReference>
<evidence type="ECO:0000256" key="10">
    <source>
        <dbReference type="ARBA" id="ARBA00023242"/>
    </source>
</evidence>
<sequence>MAEGGAADLDTQRGEITTLLKTQLRKGDTWYLVDSRWFKQWKKYVGFDSWDKYQMGDQNVYPGPVDNSGLLKDGDVLAIKDHLIDELDYILVPAEGWNKLVSWYGLSEGQEPIARKVVEQGMFVKHCKVEVYLTELKLCEDSKMDNVITRRFSKADTIDTIEKEMRKLFGIPDEKETRLWNRYMSNTFEPLNKPDSTIQDAGLYQGQVLVIEQKSEDGTWPRGTMATNNELLHVSEALNSTFTAPSTRNSSYSLPTYCNSYDYPDQSRPSERLGLCGLSNLGNTCFMNSAVQCLSNIPPLTDYFLKDKYKDELNEDNPLGMKGEIARAYAELIKQLWSGKFSYVTPRPFKTQVGRFAPQFSGYQQQDSHELLAFLLDGLHEDLNRIRKKPYIQLKDANGRPDKVVAEEAWENHIKRNDSIIVDIFHGLFKSTLVCPVCSKVSVTFDPFCYLTLPLPMKKERTLEVYLVRLDPLAKPTQYKLTVPKVGYISDLCTSLSSLSEVPAEKMIVTDIYNHRFHRIFATNENLSSIMERDDIYVFEVAVNRMEDTDHVVIPVHLREKYKQSGYNHTSTPLFGLPFLIAVPRSLSEDKLYNMLLLRLWLVLKVLFKEQVTPKPTFFSDKRHERDCDKHESMEYKPQKKAFVKLKDCIELFTTKEKLGAEDPWYCPNCKQHQQATKKLDLWSLPPVLVVHLKRFSYSRYMRDKLDSLVDFPLRDLDMSEFLINPNAGPCRYDLIAVSNHYGGMGGGHYTAYAKNKGDEKWYNFDDSSVSPASEDQCVVSVFILDRTHSRAAL</sequence>
<dbReference type="Proteomes" id="UP000694548">
    <property type="component" value="Chromosome sgr01"/>
</dbReference>
<keyword evidence="5" id="KW-0963">Cytoplasm</keyword>
<evidence type="ECO:0000259" key="12">
    <source>
        <dbReference type="PROSITE" id="PS50235"/>
    </source>
</evidence>
<dbReference type="InterPro" id="IPR006615">
    <property type="entry name" value="Pept_C19_DUSP"/>
</dbReference>
<dbReference type="Pfam" id="PF14836">
    <property type="entry name" value="Ubiquitin_3"/>
    <property type="match status" value="1"/>
</dbReference>
<evidence type="ECO:0000256" key="8">
    <source>
        <dbReference type="ARBA" id="ARBA00022801"/>
    </source>
</evidence>
<evidence type="ECO:0000256" key="1">
    <source>
        <dbReference type="ARBA" id="ARBA00000707"/>
    </source>
</evidence>
<dbReference type="Gene3D" id="3.10.20.90">
    <property type="entry name" value="Phosphatidylinositol 3-kinase Catalytic Subunit, Chain A, domain 1"/>
    <property type="match status" value="1"/>
</dbReference>
<evidence type="ECO:0000313" key="15">
    <source>
        <dbReference type="Proteomes" id="UP000694548"/>
    </source>
</evidence>
<dbReference type="GO" id="GO:0005634">
    <property type="term" value="C:nucleus"/>
    <property type="evidence" value="ECO:0007669"/>
    <property type="project" value="UniProtKB-SubCell"/>
</dbReference>
<reference evidence="14" key="3">
    <citation type="submission" date="2025-09" db="UniProtKB">
        <authorList>
            <consortium name="Ensembl"/>
        </authorList>
    </citation>
    <scope>IDENTIFICATION</scope>
</reference>
<dbReference type="Ensembl" id="ENSNFUT00015005428.1">
    <property type="protein sequence ID" value="ENSNFUP00015005145.1"/>
    <property type="gene ID" value="ENSNFUG00015002187.1"/>
</dbReference>
<dbReference type="Pfam" id="PF00443">
    <property type="entry name" value="UCH"/>
    <property type="match status" value="1"/>
</dbReference>
<dbReference type="CDD" id="cd02674">
    <property type="entry name" value="Peptidase_C19R"/>
    <property type="match status" value="1"/>
</dbReference>
<dbReference type="InterPro" id="IPR028889">
    <property type="entry name" value="USP"/>
</dbReference>
<dbReference type="InterPro" id="IPR029071">
    <property type="entry name" value="Ubiquitin-like_domsf"/>
</dbReference>
<dbReference type="EC" id="3.4.19.12" evidence="11"/>
<dbReference type="InterPro" id="IPR018200">
    <property type="entry name" value="USP_CS"/>
</dbReference>
<keyword evidence="15" id="KW-1185">Reference proteome</keyword>
<dbReference type="InterPro" id="IPR035927">
    <property type="entry name" value="DUSP-like_sf"/>
</dbReference>
<evidence type="ECO:0000256" key="2">
    <source>
        <dbReference type="ARBA" id="ARBA00004123"/>
    </source>
</evidence>
<dbReference type="GO" id="GO:0016579">
    <property type="term" value="P:protein deubiquitination"/>
    <property type="evidence" value="ECO:0007669"/>
    <property type="project" value="InterPro"/>
</dbReference>
<dbReference type="FunFam" id="3.30.2230.10:FF:000003">
    <property type="entry name" value="ubiquitin carboxyl-terminal hydrolase 15 isoform X1"/>
    <property type="match status" value="1"/>
</dbReference>
<dbReference type="SUPFAM" id="SSF54236">
    <property type="entry name" value="Ubiquitin-like"/>
    <property type="match status" value="1"/>
</dbReference>
<comment type="similarity">
    <text evidence="4 11">Belongs to the peptidase C19 family.</text>
</comment>
<evidence type="ECO:0000256" key="5">
    <source>
        <dbReference type="ARBA" id="ARBA00022490"/>
    </source>
</evidence>
<dbReference type="PROSITE" id="PS51283">
    <property type="entry name" value="DUSP"/>
    <property type="match status" value="1"/>
</dbReference>
<dbReference type="PROSITE" id="PS00972">
    <property type="entry name" value="USP_1"/>
    <property type="match status" value="1"/>
</dbReference>
<dbReference type="GO" id="GO:0006508">
    <property type="term" value="P:proteolysis"/>
    <property type="evidence" value="ECO:0007669"/>
    <property type="project" value="UniProtKB-KW"/>
</dbReference>
<evidence type="ECO:0000256" key="7">
    <source>
        <dbReference type="ARBA" id="ARBA00022786"/>
    </source>
</evidence>
<dbReference type="Pfam" id="PF06337">
    <property type="entry name" value="DUSP"/>
    <property type="match status" value="1"/>
</dbReference>
<dbReference type="SUPFAM" id="SSF143791">
    <property type="entry name" value="DUSP-like"/>
    <property type="match status" value="1"/>
</dbReference>
<evidence type="ECO:0000256" key="4">
    <source>
        <dbReference type="ARBA" id="ARBA00009085"/>
    </source>
</evidence>
<evidence type="ECO:0000256" key="3">
    <source>
        <dbReference type="ARBA" id="ARBA00004496"/>
    </source>
</evidence>
<evidence type="ECO:0000313" key="14">
    <source>
        <dbReference type="Ensembl" id="ENSNFUP00015005145.1"/>
    </source>
</evidence>
<comment type="catalytic activity">
    <reaction evidence="1 11">
        <text>Thiol-dependent hydrolysis of ester, thioester, amide, peptide and isopeptide bonds formed by the C-terminal Gly of ubiquitin (a 76-residue protein attached to proteins as an intracellular targeting signal).</text>
        <dbReference type="EC" id="3.4.19.12"/>
    </reaction>
</comment>
<dbReference type="Pfam" id="PF14533">
    <property type="entry name" value="USP7_C2"/>
    <property type="match status" value="1"/>
</dbReference>
<dbReference type="InterPro" id="IPR050185">
    <property type="entry name" value="Ub_carboxyl-term_hydrolase"/>
</dbReference>
<dbReference type="InterPro" id="IPR028135">
    <property type="entry name" value="Ub_USP-typ"/>
</dbReference>
<protein>
    <recommendedName>
        <fullName evidence="11">Ubiquitin carboxyl-terminal hydrolase</fullName>
        <ecNumber evidence="11">3.4.19.12</ecNumber>
    </recommendedName>
</protein>
<keyword evidence="10" id="KW-0539">Nucleus</keyword>
<dbReference type="PROSITE" id="PS50235">
    <property type="entry name" value="USP_3"/>
    <property type="match status" value="1"/>
</dbReference>
<evidence type="ECO:0000256" key="11">
    <source>
        <dbReference type="RuleBase" id="RU366025"/>
    </source>
</evidence>
<accession>A0A8C6KKC3</accession>
<feature type="domain" description="USP" evidence="12">
    <location>
        <begin position="276"/>
        <end position="794"/>
    </location>
</feature>
<gene>
    <name evidence="14" type="primary">USP15</name>
</gene>
<dbReference type="GO" id="GO:0004843">
    <property type="term" value="F:cysteine-type deubiquitinase activity"/>
    <property type="evidence" value="ECO:0007669"/>
    <property type="project" value="UniProtKB-UniRule"/>
</dbReference>
<dbReference type="InterPro" id="IPR038765">
    <property type="entry name" value="Papain-like_cys_pep_sf"/>
</dbReference>
<dbReference type="FunFam" id="3.90.70.10:FF:000013">
    <property type="entry name" value="ubiquitin carboxyl-terminal hydrolase 15 isoform X1"/>
    <property type="match status" value="1"/>
</dbReference>